<dbReference type="Gene3D" id="2.40.10.10">
    <property type="entry name" value="Trypsin-like serine proteases"/>
    <property type="match status" value="2"/>
</dbReference>
<dbReference type="InterPro" id="IPR043504">
    <property type="entry name" value="Peptidase_S1_PA_chymotrypsin"/>
</dbReference>
<feature type="transmembrane region" description="Helical" evidence="2">
    <location>
        <begin position="45"/>
        <end position="64"/>
    </location>
</feature>
<evidence type="ECO:0000313" key="4">
    <source>
        <dbReference type="EMBL" id="SEM15604.1"/>
    </source>
</evidence>
<keyword evidence="2" id="KW-0472">Membrane</keyword>
<feature type="domain" description="Peptidase S1" evidence="3">
    <location>
        <begin position="123"/>
        <end position="302"/>
    </location>
</feature>
<dbReference type="SUPFAM" id="SSF50494">
    <property type="entry name" value="Trypsin-like serine proteases"/>
    <property type="match status" value="1"/>
</dbReference>
<evidence type="ECO:0000256" key="1">
    <source>
        <dbReference type="ARBA" id="ARBA00022729"/>
    </source>
</evidence>
<evidence type="ECO:0000256" key="2">
    <source>
        <dbReference type="SAM" id="Phobius"/>
    </source>
</evidence>
<dbReference type="eggNOG" id="COG3591">
    <property type="taxonomic scope" value="Bacteria"/>
</dbReference>
<dbReference type="PANTHER" id="PTHR15462">
    <property type="entry name" value="SERINE PROTEASE"/>
    <property type="match status" value="1"/>
</dbReference>
<dbReference type="STRING" id="235985.SAMN05414137_119169"/>
<dbReference type="Proteomes" id="UP000183015">
    <property type="component" value="Unassembled WGS sequence"/>
</dbReference>
<name>A0A1H7W2P9_STRJI</name>
<accession>A0A1H7W2P9</accession>
<proteinExistence type="predicted"/>
<dbReference type="GO" id="GO:0004252">
    <property type="term" value="F:serine-type endopeptidase activity"/>
    <property type="evidence" value="ECO:0007669"/>
    <property type="project" value="InterPro"/>
</dbReference>
<gene>
    <name evidence="4" type="ORF">SAMN05414137_119169</name>
</gene>
<dbReference type="EMBL" id="FOAZ01000019">
    <property type="protein sequence ID" value="SEM15604.1"/>
    <property type="molecule type" value="Genomic_DNA"/>
</dbReference>
<keyword evidence="5" id="KW-1185">Reference proteome</keyword>
<keyword evidence="2" id="KW-0812">Transmembrane</keyword>
<evidence type="ECO:0000259" key="3">
    <source>
        <dbReference type="Pfam" id="PF00089"/>
    </source>
</evidence>
<keyword evidence="1" id="KW-0732">Signal</keyword>
<dbReference type="GO" id="GO:0006508">
    <property type="term" value="P:proteolysis"/>
    <property type="evidence" value="ECO:0007669"/>
    <property type="project" value="InterPro"/>
</dbReference>
<dbReference type="InterPro" id="IPR009003">
    <property type="entry name" value="Peptidase_S1_PA"/>
</dbReference>
<organism evidence="4 5">
    <name type="scientific">Streptacidiphilus jiangxiensis</name>
    <dbReference type="NCBI Taxonomy" id="235985"/>
    <lineage>
        <taxon>Bacteria</taxon>
        <taxon>Bacillati</taxon>
        <taxon>Actinomycetota</taxon>
        <taxon>Actinomycetes</taxon>
        <taxon>Kitasatosporales</taxon>
        <taxon>Streptomycetaceae</taxon>
        <taxon>Streptacidiphilus</taxon>
    </lineage>
</organism>
<dbReference type="InterPro" id="IPR050966">
    <property type="entry name" value="Glutamyl_endopeptidase"/>
</dbReference>
<dbReference type="InterPro" id="IPR001254">
    <property type="entry name" value="Trypsin_dom"/>
</dbReference>
<evidence type="ECO:0000313" key="5">
    <source>
        <dbReference type="Proteomes" id="UP000183015"/>
    </source>
</evidence>
<dbReference type="Pfam" id="PF00089">
    <property type="entry name" value="Trypsin"/>
    <property type="match status" value="1"/>
</dbReference>
<dbReference type="AlphaFoldDB" id="A0A1H7W2P9"/>
<reference evidence="5" key="1">
    <citation type="submission" date="2016-10" db="EMBL/GenBank/DDBJ databases">
        <authorList>
            <person name="Varghese N."/>
        </authorList>
    </citation>
    <scope>NUCLEOTIDE SEQUENCE [LARGE SCALE GENOMIC DNA]</scope>
    <source>
        <strain evidence="5">DSM 45096 / BCRC 16803 / CGMCC 4.1857 / CIP 109030 / JCM 12277 / KCTC 19219 / NBRC 100920 / 33214</strain>
    </source>
</reference>
<protein>
    <submittedName>
        <fullName evidence="4">Trypsin-like peptidase domain-containing protein</fullName>
    </submittedName>
</protein>
<dbReference type="PANTHER" id="PTHR15462:SF8">
    <property type="entry name" value="SERINE PROTEASE"/>
    <property type="match status" value="1"/>
</dbReference>
<sequence length="354" mass="36170">MTDTTREATCVRALDSTRARLPIIGRVRPIPGPLTRAQLRSASRALGVLAFAVCFVLVLVRGGIGSGSRGEDAQALAPTDTRRAVPALPGPAAHVPASLAGAQASPDGHSTPFDGLPAVGALFYPDDASYSHHFCTASVVHSPGGDVVATAAHCLSDPAQGSPNPTALVFAPGYHDGQYPFGLWRSTAILIDPHWAANSDQDSDVAFLVVHKDGDPNARIENEVGAERIAFGADRPAMVGVIGYPSGTDRPISCLNKLTAYSTTQSEFDCTGFTDGASGGPVLQGIDPHTGLGTLVGVIGGYQEGGDTDDVSYSVYFGDRIQALYGQAVAAGTPSASASASASEAASPSGSPSQ</sequence>
<keyword evidence="2" id="KW-1133">Transmembrane helix</keyword>